<comment type="subcellular location">
    <subcellularLocation>
        <location evidence="3">Cytoplasm</location>
    </subcellularLocation>
    <subcellularLocation>
        <location evidence="2">Nucleus</location>
    </subcellularLocation>
</comment>
<keyword evidence="13" id="KW-0804">Transcription</keyword>
<protein>
    <recommendedName>
        <fullName evidence="5">poly(A)-specific ribonuclease</fullName>
        <ecNumber evidence="5">3.1.13.4</ecNumber>
    </recommendedName>
</protein>
<evidence type="ECO:0000256" key="10">
    <source>
        <dbReference type="ARBA" id="ARBA00022839"/>
    </source>
</evidence>
<evidence type="ECO:0000256" key="7">
    <source>
        <dbReference type="ARBA" id="ARBA00022722"/>
    </source>
</evidence>
<evidence type="ECO:0000256" key="2">
    <source>
        <dbReference type="ARBA" id="ARBA00004123"/>
    </source>
</evidence>
<comment type="catalytic activity">
    <reaction evidence="1">
        <text>Exonucleolytic cleavage of poly(A) to 5'-AMP.</text>
        <dbReference type="EC" id="3.1.13.4"/>
    </reaction>
</comment>
<dbReference type="EC" id="3.1.13.4" evidence="5"/>
<dbReference type="GO" id="GO:0004535">
    <property type="term" value="F:poly(A)-specific ribonuclease activity"/>
    <property type="evidence" value="ECO:0007669"/>
    <property type="project" value="UniProtKB-EC"/>
</dbReference>
<keyword evidence="10" id="KW-0269">Exonuclease</keyword>
<keyword evidence="9" id="KW-0378">Hydrolase</keyword>
<evidence type="ECO:0000256" key="6">
    <source>
        <dbReference type="ARBA" id="ARBA00022490"/>
    </source>
</evidence>
<keyword evidence="6" id="KW-0963">Cytoplasm</keyword>
<dbReference type="Pfam" id="PF04857">
    <property type="entry name" value="CAF1"/>
    <property type="match status" value="1"/>
</dbReference>
<keyword evidence="7" id="KW-0540">Nuclease</keyword>
<organism evidence="16">
    <name type="scientific">Amorphochlora amoebiformis</name>
    <dbReference type="NCBI Taxonomy" id="1561963"/>
    <lineage>
        <taxon>Eukaryota</taxon>
        <taxon>Sar</taxon>
        <taxon>Rhizaria</taxon>
        <taxon>Cercozoa</taxon>
        <taxon>Chlorarachniophyceae</taxon>
        <taxon>Amorphochlora</taxon>
    </lineage>
</organism>
<comment type="similarity">
    <text evidence="4">Belongs to the CAF1 family.</text>
</comment>
<dbReference type="InterPro" id="IPR012337">
    <property type="entry name" value="RNaseH-like_sf"/>
</dbReference>
<dbReference type="GO" id="GO:0003723">
    <property type="term" value="F:RNA binding"/>
    <property type="evidence" value="ECO:0007669"/>
    <property type="project" value="UniProtKB-KW"/>
</dbReference>
<evidence type="ECO:0000256" key="1">
    <source>
        <dbReference type="ARBA" id="ARBA00001663"/>
    </source>
</evidence>
<keyword evidence="12" id="KW-0805">Transcription regulation</keyword>
<dbReference type="SUPFAM" id="SSF53098">
    <property type="entry name" value="Ribonuclease H-like"/>
    <property type="match status" value="1"/>
</dbReference>
<proteinExistence type="inferred from homology"/>
<evidence type="ECO:0000256" key="13">
    <source>
        <dbReference type="ARBA" id="ARBA00023163"/>
    </source>
</evidence>
<evidence type="ECO:0000256" key="15">
    <source>
        <dbReference type="SAM" id="MobiDB-lite"/>
    </source>
</evidence>
<dbReference type="GO" id="GO:0005737">
    <property type="term" value="C:cytoplasm"/>
    <property type="evidence" value="ECO:0007669"/>
    <property type="project" value="UniProtKB-SubCell"/>
</dbReference>
<evidence type="ECO:0000256" key="14">
    <source>
        <dbReference type="ARBA" id="ARBA00023242"/>
    </source>
</evidence>
<evidence type="ECO:0000313" key="16">
    <source>
        <dbReference type="EMBL" id="CAD8462945.1"/>
    </source>
</evidence>
<reference evidence="16" key="1">
    <citation type="submission" date="2021-01" db="EMBL/GenBank/DDBJ databases">
        <authorList>
            <person name="Corre E."/>
            <person name="Pelletier E."/>
            <person name="Niang G."/>
            <person name="Scheremetjew M."/>
            <person name="Finn R."/>
            <person name="Kale V."/>
            <person name="Holt S."/>
            <person name="Cochrane G."/>
            <person name="Meng A."/>
            <person name="Brown T."/>
            <person name="Cohen L."/>
        </authorList>
    </citation>
    <scope>NUCLEOTIDE SEQUENCE</scope>
    <source>
        <strain evidence="16">CCMP2058</strain>
    </source>
</reference>
<evidence type="ECO:0000256" key="9">
    <source>
        <dbReference type="ARBA" id="ARBA00022801"/>
    </source>
</evidence>
<dbReference type="EMBL" id="HBEM01032095">
    <property type="protein sequence ID" value="CAD8462945.1"/>
    <property type="molecule type" value="Transcribed_RNA"/>
</dbReference>
<dbReference type="InterPro" id="IPR039637">
    <property type="entry name" value="CNOT7/CNOT8/Pop2"/>
</dbReference>
<gene>
    <name evidence="16" type="ORF">LAMO00422_LOCUS21905</name>
</gene>
<evidence type="ECO:0000256" key="11">
    <source>
        <dbReference type="ARBA" id="ARBA00022884"/>
    </source>
</evidence>
<dbReference type="InterPro" id="IPR036397">
    <property type="entry name" value="RNaseH_sf"/>
</dbReference>
<name>A0A7S0H8W1_9EUKA</name>
<sequence length="319" mass="36060">MLGVKGSFGNRAQKPVLRGFTPAMFKRNNLNENFGSPAEESDGKYSNIQDVYNDNLHEEMDKIVEIVDDYPYVAIDTEFPGVVAKPLGKFSTSSEYRYRSLKCNVDLLKIIQLGISFYDKDGNRRPGVCTWQFNFKFNLGVDMYAQDSIDLLTKSGLNFKLHEEKGIDVNEFGALLITSGLVLTEDVCWISFHGGYDYGYLLKVLTNDTLPDKESEFFELYHTFFIRSYDLKYMMKSCEDLKGGLDKLADDLKVIRIGPQHQAGSDSLLTAASFFSMREQYFEDEIDEEKFMGVLYGLGEGGPNGPSQRSSPSIRPPAQ</sequence>
<keyword evidence="11" id="KW-0694">RNA-binding</keyword>
<accession>A0A7S0H8W1</accession>
<evidence type="ECO:0000256" key="8">
    <source>
        <dbReference type="ARBA" id="ARBA00022723"/>
    </source>
</evidence>
<evidence type="ECO:0000256" key="3">
    <source>
        <dbReference type="ARBA" id="ARBA00004496"/>
    </source>
</evidence>
<evidence type="ECO:0000256" key="5">
    <source>
        <dbReference type="ARBA" id="ARBA00012161"/>
    </source>
</evidence>
<keyword evidence="8" id="KW-0479">Metal-binding</keyword>
<keyword evidence="14" id="KW-0539">Nucleus</keyword>
<dbReference type="PANTHER" id="PTHR10797">
    <property type="entry name" value="CCR4-NOT TRANSCRIPTION COMPLEX SUBUNIT"/>
    <property type="match status" value="1"/>
</dbReference>
<dbReference type="GO" id="GO:0046872">
    <property type="term" value="F:metal ion binding"/>
    <property type="evidence" value="ECO:0007669"/>
    <property type="project" value="UniProtKB-KW"/>
</dbReference>
<dbReference type="GO" id="GO:0005634">
    <property type="term" value="C:nucleus"/>
    <property type="evidence" value="ECO:0007669"/>
    <property type="project" value="UniProtKB-SubCell"/>
</dbReference>
<feature type="region of interest" description="Disordered" evidence="15">
    <location>
        <begin position="299"/>
        <end position="319"/>
    </location>
</feature>
<evidence type="ECO:0000256" key="4">
    <source>
        <dbReference type="ARBA" id="ARBA00008372"/>
    </source>
</evidence>
<dbReference type="InterPro" id="IPR006941">
    <property type="entry name" value="RNase_CAF1"/>
</dbReference>
<dbReference type="GO" id="GO:0030014">
    <property type="term" value="C:CCR4-NOT complex"/>
    <property type="evidence" value="ECO:0007669"/>
    <property type="project" value="InterPro"/>
</dbReference>
<evidence type="ECO:0000256" key="12">
    <source>
        <dbReference type="ARBA" id="ARBA00023015"/>
    </source>
</evidence>
<dbReference type="FunFam" id="3.30.420.10:FF:000048">
    <property type="entry name" value="CCR4-associated factor 1, putative"/>
    <property type="match status" value="1"/>
</dbReference>
<dbReference type="AlphaFoldDB" id="A0A7S0H8W1"/>
<dbReference type="Gene3D" id="3.30.420.10">
    <property type="entry name" value="Ribonuclease H-like superfamily/Ribonuclease H"/>
    <property type="match status" value="1"/>
</dbReference>